<comment type="caution">
    <text evidence="2">The sequence shown here is derived from an EMBL/GenBank/DDBJ whole genome shotgun (WGS) entry which is preliminary data.</text>
</comment>
<feature type="region of interest" description="Disordered" evidence="1">
    <location>
        <begin position="88"/>
        <end position="111"/>
    </location>
</feature>
<evidence type="ECO:0000313" key="2">
    <source>
        <dbReference type="EMBL" id="MBW8728965.1"/>
    </source>
</evidence>
<accession>A0A952FTE4</accession>
<protein>
    <submittedName>
        <fullName evidence="2">Uncharacterized protein</fullName>
    </submittedName>
</protein>
<dbReference type="Proteomes" id="UP000700706">
    <property type="component" value="Unassembled WGS sequence"/>
</dbReference>
<reference evidence="2" key="1">
    <citation type="submission" date="2020-06" db="EMBL/GenBank/DDBJ databases">
        <title>Stable isotope informed genome-resolved metagenomics uncovers potential trophic interactions in rhizosphere soil.</title>
        <authorList>
            <person name="Starr E.P."/>
            <person name="Shi S."/>
            <person name="Blazewicz S.J."/>
            <person name="Koch B.J."/>
            <person name="Probst A.J."/>
            <person name="Hungate B.A."/>
            <person name="Pett-Ridge J."/>
            <person name="Firestone M.K."/>
            <person name="Banfield J.F."/>
        </authorList>
    </citation>
    <scope>NUCLEOTIDE SEQUENCE</scope>
    <source>
        <strain evidence="2">YM_69_17</strain>
    </source>
</reference>
<dbReference type="EMBL" id="JAEKLZ010000472">
    <property type="protein sequence ID" value="MBW8728965.1"/>
    <property type="molecule type" value="Genomic_DNA"/>
</dbReference>
<gene>
    <name evidence="2" type="ORF">JF625_27935</name>
</gene>
<evidence type="ECO:0000256" key="1">
    <source>
        <dbReference type="SAM" id="MobiDB-lite"/>
    </source>
</evidence>
<evidence type="ECO:0000313" key="3">
    <source>
        <dbReference type="Proteomes" id="UP000700706"/>
    </source>
</evidence>
<sequence>MNRTQSASDPGEIKPTDPDMHWTGWALDKLREIVDLDIRTKRMTVREQERILRGSEMPDYPLMQSRLSRSVRLSIAMTERIRADHLMRKAKRKESGEQERHRQRREQATESVVEAVARPDEAGDVERVRSMVRETLVEDEILDVRIDLLSQEDFVREVCRKIGYPPDPAWLPQGWADVVEGAALDAVPAETAEPLSGKGWPRPVEESAVGRCLPNPWKQDSS</sequence>
<proteinExistence type="predicted"/>
<feature type="compositionally biased region" description="Basic and acidic residues" evidence="1">
    <location>
        <begin position="11"/>
        <end position="20"/>
    </location>
</feature>
<dbReference type="AlphaFoldDB" id="A0A952FTE4"/>
<name>A0A952FTE4_9PROT</name>
<feature type="compositionally biased region" description="Basic and acidic residues" evidence="1">
    <location>
        <begin position="88"/>
        <end position="108"/>
    </location>
</feature>
<feature type="region of interest" description="Disordered" evidence="1">
    <location>
        <begin position="190"/>
        <end position="222"/>
    </location>
</feature>
<feature type="region of interest" description="Disordered" evidence="1">
    <location>
        <begin position="1"/>
        <end position="21"/>
    </location>
</feature>
<organism evidence="2 3">
    <name type="scientific">Inquilinus limosus</name>
    <dbReference type="NCBI Taxonomy" id="171674"/>
    <lineage>
        <taxon>Bacteria</taxon>
        <taxon>Pseudomonadati</taxon>
        <taxon>Pseudomonadota</taxon>
        <taxon>Alphaproteobacteria</taxon>
        <taxon>Rhodospirillales</taxon>
        <taxon>Rhodospirillaceae</taxon>
        <taxon>Inquilinus</taxon>
    </lineage>
</organism>